<reference evidence="2 3" key="1">
    <citation type="submission" date="2018-06" db="EMBL/GenBank/DDBJ databases">
        <authorList>
            <consortium name="Pathogen Informatics"/>
            <person name="Doyle S."/>
        </authorList>
    </citation>
    <scope>NUCLEOTIDE SEQUENCE [LARGE SCALE GENOMIC DNA]</scope>
    <source>
        <strain evidence="2 3">NCTC9177</strain>
    </source>
</reference>
<feature type="transmembrane region" description="Helical" evidence="1">
    <location>
        <begin position="146"/>
        <end position="168"/>
    </location>
</feature>
<protein>
    <submittedName>
        <fullName evidence="2">Membrane protein</fullName>
    </submittedName>
</protein>
<dbReference type="Pfam" id="PF04474">
    <property type="entry name" value="DUF554"/>
    <property type="match status" value="1"/>
</dbReference>
<dbReference type="Proteomes" id="UP000254545">
    <property type="component" value="Unassembled WGS sequence"/>
</dbReference>
<keyword evidence="1" id="KW-1133">Transmembrane helix</keyword>
<evidence type="ECO:0000313" key="3">
    <source>
        <dbReference type="Proteomes" id="UP000254545"/>
    </source>
</evidence>
<gene>
    <name evidence="2" type="ORF">NCTC9177_01238</name>
</gene>
<feature type="transmembrane region" description="Helical" evidence="1">
    <location>
        <begin position="112"/>
        <end position="134"/>
    </location>
</feature>
<feature type="transmembrane region" description="Helical" evidence="1">
    <location>
        <begin position="59"/>
        <end position="76"/>
    </location>
</feature>
<comment type="caution">
    <text evidence="2">The sequence shown here is derived from an EMBL/GenBank/DDBJ whole genome shotgun (WGS) entry which is preliminary data.</text>
</comment>
<keyword evidence="1" id="KW-0472">Membrane</keyword>
<feature type="transmembrane region" description="Helical" evidence="1">
    <location>
        <begin position="174"/>
        <end position="207"/>
    </location>
</feature>
<organism evidence="2 3">
    <name type="scientific">Klebsiella variicola</name>
    <dbReference type="NCBI Taxonomy" id="244366"/>
    <lineage>
        <taxon>Bacteria</taxon>
        <taxon>Pseudomonadati</taxon>
        <taxon>Pseudomonadota</taxon>
        <taxon>Gammaproteobacteria</taxon>
        <taxon>Enterobacterales</taxon>
        <taxon>Enterobacteriaceae</taxon>
        <taxon>Klebsiella/Raoultella group</taxon>
        <taxon>Klebsiella</taxon>
        <taxon>Klebsiella pneumoniae complex</taxon>
    </lineage>
</organism>
<keyword evidence="1" id="KW-0812">Transmembrane</keyword>
<dbReference type="InterPro" id="IPR007563">
    <property type="entry name" value="DUF554"/>
</dbReference>
<sequence length="241" mass="25713">MMAIGIFVCSGSLLVGALAGASLNRFIPEHFKKTLPLIAGLISISMGIFFVNKLHNLPPIALAIIVGTIIGGLLNIEKWIERAGTTLRTPIERIFPAQASASVSAEDFMNQFIAVLILFCASGTGIFGALTEGMTGDPTILLTKSILDFFTAAIFASTLGYIITVIFIPQLIVFIILFFAATFIMALINPAMIADFTACGGIIMLATGFRLCGIRAFPTANMLPSLLLVMPFSAAWQQFVA</sequence>
<dbReference type="PANTHER" id="PTHR36111:SF2">
    <property type="entry name" value="INNER MEMBRANE PROTEIN"/>
    <property type="match status" value="1"/>
</dbReference>
<evidence type="ECO:0000313" key="2">
    <source>
        <dbReference type="EMBL" id="STS87440.1"/>
    </source>
</evidence>
<evidence type="ECO:0000256" key="1">
    <source>
        <dbReference type="SAM" id="Phobius"/>
    </source>
</evidence>
<feature type="transmembrane region" description="Helical" evidence="1">
    <location>
        <begin position="35"/>
        <end position="52"/>
    </location>
</feature>
<dbReference type="AlphaFoldDB" id="A0A377UAY5"/>
<accession>A0A377UAY5</accession>
<dbReference type="EMBL" id="UGKR01000003">
    <property type="protein sequence ID" value="STS87440.1"/>
    <property type="molecule type" value="Genomic_DNA"/>
</dbReference>
<dbReference type="PANTHER" id="PTHR36111">
    <property type="entry name" value="INNER MEMBRANE PROTEIN-RELATED"/>
    <property type="match status" value="1"/>
</dbReference>
<proteinExistence type="predicted"/>
<name>A0A377UAY5_KLEVA</name>